<reference evidence="1" key="1">
    <citation type="submission" date="2021-01" db="EMBL/GenBank/DDBJ databases">
        <authorList>
            <person name="Kaushik A."/>
        </authorList>
    </citation>
    <scope>NUCLEOTIDE SEQUENCE</scope>
    <source>
        <strain evidence="1">AG6-10EEA</strain>
    </source>
</reference>
<organism evidence="1 2">
    <name type="scientific">Rhizoctonia solani</name>
    <dbReference type="NCBI Taxonomy" id="456999"/>
    <lineage>
        <taxon>Eukaryota</taxon>
        <taxon>Fungi</taxon>
        <taxon>Dikarya</taxon>
        <taxon>Basidiomycota</taxon>
        <taxon>Agaricomycotina</taxon>
        <taxon>Agaricomycetes</taxon>
        <taxon>Cantharellales</taxon>
        <taxon>Ceratobasidiaceae</taxon>
        <taxon>Rhizoctonia</taxon>
    </lineage>
</organism>
<protein>
    <submittedName>
        <fullName evidence="1">Uncharacterized protein</fullName>
    </submittedName>
</protein>
<evidence type="ECO:0000313" key="2">
    <source>
        <dbReference type="Proteomes" id="UP000663853"/>
    </source>
</evidence>
<proteinExistence type="predicted"/>
<sequence length="467" mass="52311">MLTRFKGLHPLWGRPLEQYMHHYQVSAAPRSRNGNASRLAAIASAEQIGELSACVDGLGTGDIAKSITIVTLEAILKMAEDEHTYQLFLSPGLIGGCITLMQSMDISGKLPLSYEYGYLCLRVILFALGTYFLQRSQNLKLAKKNMVESHEIELPLVFSSHVSRTIMKLARVPIGSQAKEPSQVPGWGAVESEVALVSPDRIKVLIELLWKDRVNLLRAMMSTYIPALPGLMFMLTRFLNLDPSLAAKQPGQNRDLFRMVSEIHHLCTLWGTKEQRDALDMTMCEIAWSYDQTETATSHKFDLTRVDDSDAQTIFDAYIKRLSLSDVRLYSPINIFSVSIFLGLLALNKGPELEERLPSVLGLTIEALWKAVLAKEKLDELFTGSFLTTLLHIETLLSPTSNKKVDHCVQEKVLASLAKKDLWLKLVDRAIIQMIKSGHLSEIYSIRSSQDIVNTFLKKRFNGASLT</sequence>
<gene>
    <name evidence="1" type="ORF">RDB_LOCUS69611</name>
</gene>
<comment type="caution">
    <text evidence="1">The sequence shown here is derived from an EMBL/GenBank/DDBJ whole genome shotgun (WGS) entry which is preliminary data.</text>
</comment>
<dbReference type="AlphaFoldDB" id="A0A8H3BVC9"/>
<accession>A0A8H3BVC9</accession>
<evidence type="ECO:0000313" key="1">
    <source>
        <dbReference type="EMBL" id="CAE6466753.1"/>
    </source>
</evidence>
<dbReference type="Proteomes" id="UP000663853">
    <property type="component" value="Unassembled WGS sequence"/>
</dbReference>
<dbReference type="EMBL" id="CAJMXA010001632">
    <property type="protein sequence ID" value="CAE6466753.1"/>
    <property type="molecule type" value="Genomic_DNA"/>
</dbReference>
<name>A0A8H3BVC9_9AGAM</name>